<dbReference type="Gene3D" id="3.90.79.10">
    <property type="entry name" value="Nucleoside Triphosphate Pyrophosphohydrolase"/>
    <property type="match status" value="1"/>
</dbReference>
<dbReference type="RefSeq" id="WP_068592615.1">
    <property type="nucleotide sequence ID" value="NZ_FTNK01000017.1"/>
</dbReference>
<evidence type="ECO:0000259" key="4">
    <source>
        <dbReference type="PROSITE" id="PS51462"/>
    </source>
</evidence>
<comment type="caution">
    <text evidence="5">The sequence shown here is derived from an EMBL/GenBank/DDBJ whole genome shotgun (WGS) entry which is preliminary data.</text>
</comment>
<dbReference type="EMBL" id="FTNK01000017">
    <property type="protein sequence ID" value="SIR52361.1"/>
    <property type="molecule type" value="Genomic_DNA"/>
</dbReference>
<evidence type="ECO:0000256" key="3">
    <source>
        <dbReference type="RuleBase" id="RU003476"/>
    </source>
</evidence>
<name>A0ABY1KAS0_9BACL</name>
<protein>
    <submittedName>
        <fullName evidence="5">ADP-ribose pyrophosphatase YjhB, NUDIX family</fullName>
    </submittedName>
</protein>
<evidence type="ECO:0000256" key="2">
    <source>
        <dbReference type="ARBA" id="ARBA00022801"/>
    </source>
</evidence>
<evidence type="ECO:0000313" key="5">
    <source>
        <dbReference type="EMBL" id="SIR52361.1"/>
    </source>
</evidence>
<sequence length="139" mass="15818">MKKYTHLGVYGILIHDDQILLIKKSRGPHKGKWDLPGGTIEFGEEPYDTLMREFYEETGIVELDGKLRTAISYTLVYPLKENELEELHHIGIIYDVKLTSSQYILKTDGDGEDSLGASWIQMDKIDSIETTPFVRGVLS</sequence>
<keyword evidence="6" id="KW-1185">Reference proteome</keyword>
<organism evidence="5 6">
    <name type="scientific">Paenibacillus macquariensis</name>
    <dbReference type="NCBI Taxonomy" id="948756"/>
    <lineage>
        <taxon>Bacteria</taxon>
        <taxon>Bacillati</taxon>
        <taxon>Bacillota</taxon>
        <taxon>Bacilli</taxon>
        <taxon>Bacillales</taxon>
        <taxon>Paenibacillaceae</taxon>
        <taxon>Paenibacillus</taxon>
    </lineage>
</organism>
<comment type="similarity">
    <text evidence="1 3">Belongs to the Nudix hydrolase family.</text>
</comment>
<dbReference type="SUPFAM" id="SSF55811">
    <property type="entry name" value="Nudix"/>
    <property type="match status" value="1"/>
</dbReference>
<dbReference type="CDD" id="cd04686">
    <property type="entry name" value="NUDIX_Hydrolase"/>
    <property type="match status" value="1"/>
</dbReference>
<proteinExistence type="inferred from homology"/>
<dbReference type="InterPro" id="IPR020084">
    <property type="entry name" value="NUDIX_hydrolase_CS"/>
</dbReference>
<evidence type="ECO:0000256" key="1">
    <source>
        <dbReference type="ARBA" id="ARBA00005582"/>
    </source>
</evidence>
<dbReference type="PRINTS" id="PR00502">
    <property type="entry name" value="NUDIXFAMILY"/>
</dbReference>
<dbReference type="PROSITE" id="PS00893">
    <property type="entry name" value="NUDIX_BOX"/>
    <property type="match status" value="1"/>
</dbReference>
<dbReference type="InterPro" id="IPR020476">
    <property type="entry name" value="Nudix_hydrolase"/>
</dbReference>
<dbReference type="Proteomes" id="UP000186666">
    <property type="component" value="Unassembled WGS sequence"/>
</dbReference>
<accession>A0ABY1KAS0</accession>
<dbReference type="PANTHER" id="PTHR43736">
    <property type="entry name" value="ADP-RIBOSE PYROPHOSPHATASE"/>
    <property type="match status" value="1"/>
</dbReference>
<dbReference type="InterPro" id="IPR015797">
    <property type="entry name" value="NUDIX_hydrolase-like_dom_sf"/>
</dbReference>
<dbReference type="Pfam" id="PF00293">
    <property type="entry name" value="NUDIX"/>
    <property type="match status" value="1"/>
</dbReference>
<evidence type="ECO:0000313" key="6">
    <source>
        <dbReference type="Proteomes" id="UP000186666"/>
    </source>
</evidence>
<gene>
    <name evidence="5" type="ORF">SAMN05421578_11714</name>
</gene>
<reference evidence="5 6" key="1">
    <citation type="submission" date="2017-01" db="EMBL/GenBank/DDBJ databases">
        <authorList>
            <person name="Varghese N."/>
            <person name="Submissions S."/>
        </authorList>
    </citation>
    <scope>NUCLEOTIDE SEQUENCE [LARGE SCALE GENOMIC DNA]</scope>
    <source>
        <strain evidence="5 6">ATCC 23464</strain>
    </source>
</reference>
<dbReference type="InterPro" id="IPR000086">
    <property type="entry name" value="NUDIX_hydrolase_dom"/>
</dbReference>
<dbReference type="PROSITE" id="PS51462">
    <property type="entry name" value="NUDIX"/>
    <property type="match status" value="1"/>
</dbReference>
<dbReference type="PANTHER" id="PTHR43736:SF1">
    <property type="entry name" value="DIHYDRONEOPTERIN TRIPHOSPHATE DIPHOSPHATASE"/>
    <property type="match status" value="1"/>
</dbReference>
<feature type="domain" description="Nudix hydrolase" evidence="4">
    <location>
        <begin position="4"/>
        <end position="139"/>
    </location>
</feature>
<keyword evidence="2 3" id="KW-0378">Hydrolase</keyword>